<feature type="domain" description="DUF4440" evidence="1">
    <location>
        <begin position="13"/>
        <end position="105"/>
    </location>
</feature>
<dbReference type="Gene3D" id="3.10.450.50">
    <property type="match status" value="1"/>
</dbReference>
<name>A0A2T4PSG3_9STAP</name>
<accession>A0A2T4PSG3</accession>
<keyword evidence="5" id="KW-1185">Reference proteome</keyword>
<dbReference type="STRING" id="1167632.GCA_000286335_02297"/>
<reference evidence="2" key="2">
    <citation type="submission" date="2018-03" db="EMBL/GenBank/DDBJ databases">
        <authorList>
            <person name="Keele B.F."/>
        </authorList>
    </citation>
    <scope>NUCLEOTIDE SEQUENCE</scope>
    <source>
        <strain evidence="2">SNUC 2204</strain>
    </source>
</reference>
<reference evidence="3 5" key="3">
    <citation type="submission" date="2021-02" db="EMBL/GenBank/DDBJ databases">
        <title>FDA dAtabase for Regulatory Grade micrObial Sequences (FDA-ARGOS): Supporting development and validation of Infectious Disease Dx tests.</title>
        <authorList>
            <person name="Sproer C."/>
            <person name="Gronow S."/>
            <person name="Severitt S."/>
            <person name="Schroder I."/>
            <person name="Tallon L."/>
            <person name="Sadzewicz L."/>
            <person name="Zhao X."/>
            <person name="Boylan J."/>
            <person name="Ott S."/>
            <person name="Bowen H."/>
            <person name="Vavikolanu K."/>
            <person name="Mehta A."/>
            <person name="Aluvathingal J."/>
            <person name="Nadendla S."/>
            <person name="Lowell S."/>
            <person name="Myers T."/>
            <person name="Yan Y."/>
            <person name="Sichtig H."/>
        </authorList>
    </citation>
    <scope>NUCLEOTIDE SEQUENCE [LARGE SCALE GENOMIC DNA]</scope>
    <source>
        <strain evidence="3 5">FDAARGOS_1207</strain>
    </source>
</reference>
<evidence type="ECO:0000313" key="5">
    <source>
        <dbReference type="Proteomes" id="UP000627155"/>
    </source>
</evidence>
<proteinExistence type="predicted"/>
<dbReference type="OrthoDB" id="121974at2"/>
<dbReference type="EMBL" id="CP069486">
    <property type="protein sequence ID" value="QRO84382.1"/>
    <property type="molecule type" value="Genomic_DNA"/>
</dbReference>
<protein>
    <recommendedName>
        <fullName evidence="1">DUF4440 domain-containing protein</fullName>
    </recommendedName>
</protein>
<dbReference type="AlphaFoldDB" id="A0A2T4PSG3"/>
<dbReference type="EMBL" id="PZFK01000016">
    <property type="protein sequence ID" value="PTI29261.1"/>
    <property type="molecule type" value="Genomic_DNA"/>
</dbReference>
<dbReference type="Pfam" id="PF14534">
    <property type="entry name" value="DUF4440"/>
    <property type="match status" value="1"/>
</dbReference>
<gene>
    <name evidence="2" type="ORF">BU072_08705</name>
    <name evidence="3" type="ORF">I6J37_09285</name>
</gene>
<evidence type="ECO:0000313" key="2">
    <source>
        <dbReference type="EMBL" id="PTI29261.1"/>
    </source>
</evidence>
<organism evidence="2 4">
    <name type="scientific">Mammaliicoccus vitulinus</name>
    <dbReference type="NCBI Taxonomy" id="71237"/>
    <lineage>
        <taxon>Bacteria</taxon>
        <taxon>Bacillati</taxon>
        <taxon>Bacillota</taxon>
        <taxon>Bacilli</taxon>
        <taxon>Bacillales</taxon>
        <taxon>Staphylococcaceae</taxon>
        <taxon>Mammaliicoccus</taxon>
    </lineage>
</organism>
<dbReference type="Proteomes" id="UP000241209">
    <property type="component" value="Unassembled WGS sequence"/>
</dbReference>
<dbReference type="Proteomes" id="UP000627155">
    <property type="component" value="Chromosome"/>
</dbReference>
<evidence type="ECO:0000313" key="3">
    <source>
        <dbReference type="EMBL" id="QRO84382.1"/>
    </source>
</evidence>
<dbReference type="GeneID" id="64116823"/>
<evidence type="ECO:0000259" key="1">
    <source>
        <dbReference type="Pfam" id="PF14534"/>
    </source>
</evidence>
<sequence>MTFIKQQFYELEISHLNANNREDKDIILNLLDENFKEIGKSGKIIKKSDIENNSLHTFEYKISEFVTEKIQKGIVLVTYKLFNETDNVTTNRSTLWIRKNSEWKMRFHQGTII</sequence>
<dbReference type="RefSeq" id="WP_016912965.1">
    <property type="nucleotide sequence ID" value="NZ_BMDF01000001.1"/>
</dbReference>
<dbReference type="InterPro" id="IPR032710">
    <property type="entry name" value="NTF2-like_dom_sf"/>
</dbReference>
<evidence type="ECO:0000313" key="4">
    <source>
        <dbReference type="Proteomes" id="UP000241209"/>
    </source>
</evidence>
<dbReference type="InterPro" id="IPR027843">
    <property type="entry name" value="DUF4440"/>
</dbReference>
<reference evidence="2 4" key="1">
    <citation type="journal article" date="2016" name="Front. Microbiol.">
        <title>Comprehensive Phylogenetic Analysis of Bovine Non-aureus Staphylococci Species Based on Whole-Genome Sequencing.</title>
        <authorList>
            <person name="Naushad S."/>
            <person name="Barkema H.W."/>
            <person name="Luby C."/>
            <person name="Condas L.A."/>
            <person name="Nobrega D.B."/>
            <person name="Carson D.A."/>
            <person name="De Buck J."/>
        </authorList>
    </citation>
    <scope>NUCLEOTIDE SEQUENCE [LARGE SCALE GENOMIC DNA]</scope>
    <source>
        <strain evidence="2 4">SNUC 2204</strain>
    </source>
</reference>
<dbReference type="SUPFAM" id="SSF54427">
    <property type="entry name" value="NTF2-like"/>
    <property type="match status" value="1"/>
</dbReference>